<dbReference type="Proteomes" id="UP001152797">
    <property type="component" value="Unassembled WGS sequence"/>
</dbReference>
<reference evidence="2" key="2">
    <citation type="submission" date="2024-04" db="EMBL/GenBank/DDBJ databases">
        <authorList>
            <person name="Chen Y."/>
            <person name="Shah S."/>
            <person name="Dougan E. K."/>
            <person name="Thang M."/>
            <person name="Chan C."/>
        </authorList>
    </citation>
    <scope>NUCLEOTIDE SEQUENCE [LARGE SCALE GENOMIC DNA]</scope>
</reference>
<proteinExistence type="predicted"/>
<evidence type="ECO:0000313" key="2">
    <source>
        <dbReference type="EMBL" id="CAL1151749.1"/>
    </source>
</evidence>
<evidence type="ECO:0000313" key="3">
    <source>
        <dbReference type="Proteomes" id="UP001152797"/>
    </source>
</evidence>
<reference evidence="1" key="1">
    <citation type="submission" date="2022-10" db="EMBL/GenBank/DDBJ databases">
        <authorList>
            <person name="Chen Y."/>
            <person name="Dougan E. K."/>
            <person name="Chan C."/>
            <person name="Rhodes N."/>
            <person name="Thang M."/>
        </authorList>
    </citation>
    <scope>NUCLEOTIDE SEQUENCE</scope>
</reference>
<dbReference type="EMBL" id="CAMXCT020002469">
    <property type="protein sequence ID" value="CAL1151749.1"/>
    <property type="molecule type" value="Genomic_DNA"/>
</dbReference>
<comment type="caution">
    <text evidence="1">The sequence shown here is derived from an EMBL/GenBank/DDBJ whole genome shotgun (WGS) entry which is preliminary data.</text>
</comment>
<protein>
    <submittedName>
        <fullName evidence="1">Uncharacterized protein</fullName>
    </submittedName>
</protein>
<evidence type="ECO:0000313" key="1">
    <source>
        <dbReference type="EMBL" id="CAI3998374.1"/>
    </source>
</evidence>
<keyword evidence="3" id="KW-1185">Reference proteome</keyword>
<dbReference type="EMBL" id="CAMXCT010002469">
    <property type="protein sequence ID" value="CAI3998374.1"/>
    <property type="molecule type" value="Genomic_DNA"/>
</dbReference>
<name>A0A9P1G2B6_9DINO</name>
<accession>A0A9P1G2B6</accession>
<sequence length="135" mass="15552">MTSTLFRLTDEERSVVHFGSMPFELAAEVSEFLPASLRDQDLSAYRAVTKEYAQLVPNERLREERGRACFAQRKKRGKKQRKTPPPGMSVHYSGFIGPYFYKSTGSIFDGWWESCGFTFSSVQDLFHDCWTPSFT</sequence>
<organism evidence="1">
    <name type="scientific">Cladocopium goreaui</name>
    <dbReference type="NCBI Taxonomy" id="2562237"/>
    <lineage>
        <taxon>Eukaryota</taxon>
        <taxon>Sar</taxon>
        <taxon>Alveolata</taxon>
        <taxon>Dinophyceae</taxon>
        <taxon>Suessiales</taxon>
        <taxon>Symbiodiniaceae</taxon>
        <taxon>Cladocopium</taxon>
    </lineage>
</organism>
<dbReference type="EMBL" id="CAMXCT030002469">
    <property type="protein sequence ID" value="CAL4785686.1"/>
    <property type="molecule type" value="Genomic_DNA"/>
</dbReference>
<gene>
    <name evidence="1" type="ORF">C1SCF055_LOCUS24682</name>
</gene>
<dbReference type="AlphaFoldDB" id="A0A9P1G2B6"/>